<dbReference type="Pfam" id="PF18348">
    <property type="entry name" value="SH3_16"/>
    <property type="match status" value="1"/>
</dbReference>
<dbReference type="GO" id="GO:0006508">
    <property type="term" value="P:proteolysis"/>
    <property type="evidence" value="ECO:0007669"/>
    <property type="project" value="UniProtKB-KW"/>
</dbReference>
<dbReference type="OrthoDB" id="9808890at2"/>
<evidence type="ECO:0000313" key="6">
    <source>
        <dbReference type="EMBL" id="KYC40324.1"/>
    </source>
</evidence>
<dbReference type="EMBL" id="ANNX02000030">
    <property type="protein sequence ID" value="KYC40324.1"/>
    <property type="molecule type" value="Genomic_DNA"/>
</dbReference>
<dbReference type="PANTHER" id="PTHR47053">
    <property type="entry name" value="MUREIN DD-ENDOPEPTIDASE MEPH-RELATED"/>
    <property type="match status" value="1"/>
</dbReference>
<evidence type="ECO:0000259" key="5">
    <source>
        <dbReference type="PROSITE" id="PS51935"/>
    </source>
</evidence>
<dbReference type="PANTHER" id="PTHR47053:SF1">
    <property type="entry name" value="MUREIN DD-ENDOPEPTIDASE MEPH-RELATED"/>
    <property type="match status" value="1"/>
</dbReference>
<dbReference type="InterPro" id="IPR000064">
    <property type="entry name" value="NLP_P60_dom"/>
</dbReference>
<dbReference type="Gene3D" id="2.30.30.40">
    <property type="entry name" value="SH3 Domains"/>
    <property type="match status" value="1"/>
</dbReference>
<keyword evidence="2" id="KW-0645">Protease</keyword>
<accession>A0A139X6L1</accession>
<dbReference type="InterPro" id="IPR051202">
    <property type="entry name" value="Peptidase_C40"/>
</dbReference>
<keyword evidence="4" id="KW-0788">Thiol protease</keyword>
<evidence type="ECO:0000256" key="1">
    <source>
        <dbReference type="ARBA" id="ARBA00007074"/>
    </source>
</evidence>
<comment type="similarity">
    <text evidence="1">Belongs to the peptidase C40 family.</text>
</comment>
<dbReference type="RefSeq" id="WP_017745651.1">
    <property type="nucleotide sequence ID" value="NZ_KQ976354.1"/>
</dbReference>
<reference evidence="6 7" key="1">
    <citation type="journal article" date="2013" name="Genome Biol. Evol.">
        <title>Genomes of Stigonematalean cyanobacteria (subsection V) and the evolution of oxygenic photosynthesis from prokaryotes to plastids.</title>
        <authorList>
            <person name="Dagan T."/>
            <person name="Roettger M."/>
            <person name="Stucken K."/>
            <person name="Landan G."/>
            <person name="Koch R."/>
            <person name="Major P."/>
            <person name="Gould S.B."/>
            <person name="Goremykin V.V."/>
            <person name="Rippka R."/>
            <person name="Tandeau de Marsac N."/>
            <person name="Gugger M."/>
            <person name="Lockhart P.J."/>
            <person name="Allen J.F."/>
            <person name="Brune I."/>
            <person name="Maus I."/>
            <person name="Puhler A."/>
            <person name="Martin W.F."/>
        </authorList>
    </citation>
    <scope>NUCLEOTIDE SEQUENCE [LARGE SCALE GENOMIC DNA]</scope>
    <source>
        <strain evidence="6 7">PCC 7110</strain>
    </source>
</reference>
<dbReference type="InterPro" id="IPR038765">
    <property type="entry name" value="Papain-like_cys_pep_sf"/>
</dbReference>
<dbReference type="PROSITE" id="PS51935">
    <property type="entry name" value="NLPC_P60"/>
    <property type="match status" value="1"/>
</dbReference>
<protein>
    <submittedName>
        <fullName evidence="6">Glycoside hydrolase</fullName>
    </submittedName>
</protein>
<dbReference type="SUPFAM" id="SSF82057">
    <property type="entry name" value="Prokaryotic SH3-related domain"/>
    <property type="match status" value="1"/>
</dbReference>
<evidence type="ECO:0000256" key="4">
    <source>
        <dbReference type="ARBA" id="ARBA00022807"/>
    </source>
</evidence>
<feature type="domain" description="NlpC/P60" evidence="5">
    <location>
        <begin position="106"/>
        <end position="239"/>
    </location>
</feature>
<sequence length="246" mass="27312">MSSNIESKIQNLAVSEYQCLTDLNIYDSPNCDRLATQAAVGRHLYLTSDHQNVETRHGASPEHGASLQVRLCEDDYPGWLLLSDLDLLQPCTVPYKARSFSAAEIKNLLPDVIAFTHKTMEQPNYYLWGGTVGPNYDCSGLMQAAFASVGIPIPRDAYQQEAFTQPISLTELQPGDLIFFGTSQKATHVGLYLGDCNYIHSSGKNQGRNGIAIDRLSEQGDEVSRSYYQQLRGAGRVVKSYEPQKR</sequence>
<dbReference type="AlphaFoldDB" id="A0A139X6L1"/>
<dbReference type="GO" id="GO:0008234">
    <property type="term" value="F:cysteine-type peptidase activity"/>
    <property type="evidence" value="ECO:0007669"/>
    <property type="project" value="UniProtKB-KW"/>
</dbReference>
<comment type="caution">
    <text evidence="6">The sequence shown here is derived from an EMBL/GenBank/DDBJ whole genome shotgun (WGS) entry which is preliminary data.</text>
</comment>
<dbReference type="InterPro" id="IPR041382">
    <property type="entry name" value="SH3_16"/>
</dbReference>
<evidence type="ECO:0000313" key="7">
    <source>
        <dbReference type="Proteomes" id="UP000076925"/>
    </source>
</evidence>
<gene>
    <name evidence="6" type="ORF">WA1_27735</name>
</gene>
<keyword evidence="3 6" id="KW-0378">Hydrolase</keyword>
<dbReference type="Proteomes" id="UP000076925">
    <property type="component" value="Unassembled WGS sequence"/>
</dbReference>
<dbReference type="SUPFAM" id="SSF54001">
    <property type="entry name" value="Cysteine proteinases"/>
    <property type="match status" value="1"/>
</dbReference>
<keyword evidence="7" id="KW-1185">Reference proteome</keyword>
<dbReference type="STRING" id="128403.WA1_27735"/>
<name>A0A139X6L1_9CYAN</name>
<dbReference type="Gene3D" id="3.90.1720.10">
    <property type="entry name" value="endopeptidase domain like (from Nostoc punctiforme)"/>
    <property type="match status" value="1"/>
</dbReference>
<proteinExistence type="inferred from homology"/>
<evidence type="ECO:0000256" key="2">
    <source>
        <dbReference type="ARBA" id="ARBA00022670"/>
    </source>
</evidence>
<evidence type="ECO:0000256" key="3">
    <source>
        <dbReference type="ARBA" id="ARBA00022801"/>
    </source>
</evidence>
<organism evidence="6 7">
    <name type="scientific">Scytonema hofmannii PCC 7110</name>
    <dbReference type="NCBI Taxonomy" id="128403"/>
    <lineage>
        <taxon>Bacteria</taxon>
        <taxon>Bacillati</taxon>
        <taxon>Cyanobacteriota</taxon>
        <taxon>Cyanophyceae</taxon>
        <taxon>Nostocales</taxon>
        <taxon>Scytonemataceae</taxon>
        <taxon>Scytonema</taxon>
    </lineage>
</organism>
<dbReference type="Pfam" id="PF00877">
    <property type="entry name" value="NLPC_P60"/>
    <property type="match status" value="1"/>
</dbReference>